<evidence type="ECO:0000313" key="1">
    <source>
        <dbReference type="EMBL" id="CAD5218752.1"/>
    </source>
</evidence>
<dbReference type="PANTHER" id="PTHR17985:SF8">
    <property type="entry name" value="TRANSPORT AND GOLGI ORGANIZATION PROTEIN 2 HOMOLOG"/>
    <property type="match status" value="1"/>
</dbReference>
<dbReference type="PANTHER" id="PTHR17985">
    <property type="entry name" value="SER/THR-RICH PROTEIN T10 IN DGCR REGION"/>
    <property type="match status" value="1"/>
</dbReference>
<dbReference type="InterPro" id="IPR008551">
    <property type="entry name" value="TANGO2"/>
</dbReference>
<dbReference type="EMBL" id="CAJFCW020000004">
    <property type="protein sequence ID" value="CAG9111592.1"/>
    <property type="molecule type" value="Genomic_DNA"/>
</dbReference>
<dbReference type="Pfam" id="PF05742">
    <property type="entry name" value="TANGO2"/>
    <property type="match status" value="1"/>
</dbReference>
<name>A0A811KV55_9BILA</name>
<evidence type="ECO:0000313" key="2">
    <source>
        <dbReference type="Proteomes" id="UP000614601"/>
    </source>
</evidence>
<proteinExistence type="predicted"/>
<protein>
    <submittedName>
        <fullName evidence="1">Uncharacterized protein</fullName>
    </submittedName>
</protein>
<reference evidence="1" key="1">
    <citation type="submission" date="2020-09" db="EMBL/GenBank/DDBJ databases">
        <authorList>
            <person name="Kikuchi T."/>
        </authorList>
    </citation>
    <scope>NUCLEOTIDE SEQUENCE</scope>
    <source>
        <strain evidence="1">SH1</strain>
    </source>
</reference>
<dbReference type="GO" id="GO:0007030">
    <property type="term" value="P:Golgi organization"/>
    <property type="evidence" value="ECO:0007669"/>
    <property type="project" value="TreeGrafter"/>
</dbReference>
<comment type="caution">
    <text evidence="1">The sequence shown here is derived from an EMBL/GenBank/DDBJ whole genome shotgun (WGS) entry which is preliminary data.</text>
</comment>
<dbReference type="AlphaFoldDB" id="A0A811KV55"/>
<keyword evidence="2" id="KW-1185">Reference proteome</keyword>
<sequence length="278" mass="32040">MCVTFVCTDSIERGLPYKLILINNRDEMLDRPTSESRWEEGYLAGRDEMAKERGTWLGITNDGRIGNILSITEPRDKPLKPGAPSRGAIAKNFLVSNQNVEQFGEKLSKSAQAYNGFHFVGLQLNSSRCFDVFCMTNRLVPEIHLHKWPKGLYGFGNSPRSSQMRKVERGEKIFKDVVDSLHGKSEDEMVEAFLSILKDTEKIYPCKQYALQTQKDESYYKYLTSLFVQFPHEIVKYGTRCHTMILVDKDDHVKYIEIRLVDSGANKWEKLVHQFILD</sequence>
<dbReference type="GO" id="GO:0005794">
    <property type="term" value="C:Golgi apparatus"/>
    <property type="evidence" value="ECO:0007669"/>
    <property type="project" value="TreeGrafter"/>
</dbReference>
<organism evidence="1 2">
    <name type="scientific">Bursaphelenchus okinawaensis</name>
    <dbReference type="NCBI Taxonomy" id="465554"/>
    <lineage>
        <taxon>Eukaryota</taxon>
        <taxon>Metazoa</taxon>
        <taxon>Ecdysozoa</taxon>
        <taxon>Nematoda</taxon>
        <taxon>Chromadorea</taxon>
        <taxon>Rhabditida</taxon>
        <taxon>Tylenchina</taxon>
        <taxon>Tylenchomorpha</taxon>
        <taxon>Aphelenchoidea</taxon>
        <taxon>Aphelenchoididae</taxon>
        <taxon>Bursaphelenchus</taxon>
    </lineage>
</organism>
<dbReference type="Proteomes" id="UP000783686">
    <property type="component" value="Unassembled WGS sequence"/>
</dbReference>
<dbReference type="OrthoDB" id="191601at2759"/>
<dbReference type="Proteomes" id="UP000614601">
    <property type="component" value="Unassembled WGS sequence"/>
</dbReference>
<gene>
    <name evidence="1" type="ORF">BOKJ2_LOCUS7962</name>
</gene>
<dbReference type="EMBL" id="CAJFDH010000004">
    <property type="protein sequence ID" value="CAD5218752.1"/>
    <property type="molecule type" value="Genomic_DNA"/>
</dbReference>
<dbReference type="GO" id="GO:0009306">
    <property type="term" value="P:protein secretion"/>
    <property type="evidence" value="ECO:0007669"/>
    <property type="project" value="TreeGrafter"/>
</dbReference>
<accession>A0A811KV55</accession>